<dbReference type="Gene3D" id="3.10.580.10">
    <property type="entry name" value="CBS-domain"/>
    <property type="match status" value="1"/>
</dbReference>
<keyword evidence="6 7" id="KW-0129">CBS domain</keyword>
<gene>
    <name evidence="11" type="ORF">O991_00411</name>
</gene>
<dbReference type="PROSITE" id="PS51371">
    <property type="entry name" value="CBS"/>
    <property type="match status" value="2"/>
</dbReference>
<dbReference type="InterPro" id="IPR027417">
    <property type="entry name" value="P-loop_NTPase"/>
</dbReference>
<evidence type="ECO:0000256" key="8">
    <source>
        <dbReference type="RuleBase" id="RU369116"/>
    </source>
</evidence>
<comment type="subunit">
    <text evidence="8">The complex is probably composed of two ATP-binding proteins, two transmembrane proteins and a solute-binding protein.</text>
</comment>
<dbReference type="GO" id="GO:0016887">
    <property type="term" value="F:ATP hydrolysis activity"/>
    <property type="evidence" value="ECO:0007669"/>
    <property type="project" value="UniProtKB-UniRule"/>
</dbReference>
<dbReference type="PROSITE" id="PS50893">
    <property type="entry name" value="ABC_TRANSPORTER_2"/>
    <property type="match status" value="1"/>
</dbReference>
<feature type="domain" description="ABC transporter" evidence="9">
    <location>
        <begin position="2"/>
        <end position="336"/>
    </location>
</feature>
<dbReference type="Pfam" id="PF00571">
    <property type="entry name" value="CBS"/>
    <property type="match status" value="2"/>
</dbReference>
<dbReference type="InterPro" id="IPR003439">
    <property type="entry name" value="ABC_transporter-like_ATP-bd"/>
</dbReference>
<comment type="caution">
    <text evidence="11">The sequence shown here is derived from an EMBL/GenBank/DDBJ whole genome shotgun (WGS) entry which is preliminary data.</text>
</comment>
<dbReference type="NCBIfam" id="TIGR01186">
    <property type="entry name" value="proV"/>
    <property type="match status" value="1"/>
</dbReference>
<dbReference type="RefSeq" id="WP_023042984.1">
    <property type="nucleotide sequence ID" value="NZ_KI518299.1"/>
</dbReference>
<dbReference type="SMART" id="SM00116">
    <property type="entry name" value="CBS"/>
    <property type="match status" value="2"/>
</dbReference>
<evidence type="ECO:0000256" key="3">
    <source>
        <dbReference type="ARBA" id="ARBA00022737"/>
    </source>
</evidence>
<dbReference type="SMART" id="SM00382">
    <property type="entry name" value="AAA"/>
    <property type="match status" value="1"/>
</dbReference>
<keyword evidence="2 8" id="KW-0813">Transport</keyword>
<dbReference type="EC" id="7.6.2.9" evidence="8"/>
<keyword evidence="3" id="KW-0677">Repeat</keyword>
<dbReference type="AlphaFoldDB" id="A0AAV3L4B9"/>
<evidence type="ECO:0000313" key="11">
    <source>
        <dbReference type="EMBL" id="ERT51698.1"/>
    </source>
</evidence>
<evidence type="ECO:0000313" key="12">
    <source>
        <dbReference type="Proteomes" id="UP000017126"/>
    </source>
</evidence>
<dbReference type="InterPro" id="IPR046342">
    <property type="entry name" value="CBS_dom_sf"/>
</dbReference>
<evidence type="ECO:0000256" key="7">
    <source>
        <dbReference type="PROSITE-ProRule" id="PRU00703"/>
    </source>
</evidence>
<evidence type="ECO:0000256" key="4">
    <source>
        <dbReference type="ARBA" id="ARBA00022741"/>
    </source>
</evidence>
<dbReference type="GO" id="GO:0015418">
    <property type="term" value="F:ABC-type quaternary ammonium compound transporting activity"/>
    <property type="evidence" value="ECO:0007669"/>
    <property type="project" value="UniProtKB-EC"/>
</dbReference>
<dbReference type="PROSITE" id="PS00211">
    <property type="entry name" value="ABC_TRANSPORTER_1"/>
    <property type="match status" value="1"/>
</dbReference>
<organism evidence="11 12">
    <name type="scientific">Enterococcus faecium 10/96A</name>
    <dbReference type="NCBI Taxonomy" id="1391465"/>
    <lineage>
        <taxon>Bacteria</taxon>
        <taxon>Bacillati</taxon>
        <taxon>Bacillota</taxon>
        <taxon>Bacilli</taxon>
        <taxon>Lactobacillales</taxon>
        <taxon>Enterococcaceae</taxon>
        <taxon>Enterococcus</taxon>
    </lineage>
</organism>
<dbReference type="Proteomes" id="UP000017126">
    <property type="component" value="Unassembled WGS sequence"/>
</dbReference>
<keyword evidence="8" id="KW-0997">Cell inner membrane</keyword>
<keyword evidence="5 8" id="KW-0067">ATP-binding</keyword>
<dbReference type="SUPFAM" id="SSF52540">
    <property type="entry name" value="P-loop containing nucleoside triphosphate hydrolases"/>
    <property type="match status" value="2"/>
</dbReference>
<evidence type="ECO:0000259" key="9">
    <source>
        <dbReference type="PROSITE" id="PS50893"/>
    </source>
</evidence>
<dbReference type="SUPFAM" id="SSF54631">
    <property type="entry name" value="CBS-domain pair"/>
    <property type="match status" value="1"/>
</dbReference>
<feature type="domain" description="CBS" evidence="10">
    <location>
        <begin position="355"/>
        <end position="414"/>
    </location>
</feature>
<evidence type="ECO:0000256" key="5">
    <source>
        <dbReference type="ARBA" id="ARBA00022840"/>
    </source>
</evidence>
<sequence>MIEFQNVSKIYKGGKVAVEDVNLSFEKGEFICFIGMSGSGKTTTMRMINRMTDPTQGKILIDGKSIQEIDPVELRRQIGYVIQSIGLMPHMTIRENITLVQKLLKVSQEERNKTAEKMIDLVELRRQIGYVIQSIGLMPHMTIRENITLVQKLLKVSQEERNKTAEKMIDLVELRRQIGYVIQSIGLMPHMTIRENITLVQKLLKVSQEERNKTAEKMIDLVELPREMLDRYPHELSGGQQQRIGVVRALAANQDIILMDEPFGALDPITRDSLQDLVKDLQERLGKTIVFVTHDMDEAIKLASRIAIMSEGRVIQFDTPENILRHPANDFVEELIGEDRLLQAKPNATRVGEVMLNTAITITPEKSLQEAIKLMREKRVDTLLVTDNSNVLKGFIDVETLNKKRGKVSSVGDILNKHVFYVKESAYLRDTLQRILKRGLKYVPVVDEQNKVVGILTRASLVDIVYDVIWGEDPATTDVAESDTPEESKEV</sequence>
<dbReference type="InterPro" id="IPR017871">
    <property type="entry name" value="ABC_transporter-like_CS"/>
</dbReference>
<dbReference type="GO" id="GO:0031460">
    <property type="term" value="P:glycine betaine transport"/>
    <property type="evidence" value="ECO:0007669"/>
    <property type="project" value="InterPro"/>
</dbReference>
<evidence type="ECO:0000256" key="2">
    <source>
        <dbReference type="ARBA" id="ARBA00022448"/>
    </source>
</evidence>
<evidence type="ECO:0000259" key="10">
    <source>
        <dbReference type="PROSITE" id="PS51371"/>
    </source>
</evidence>
<dbReference type="Gene3D" id="3.40.50.300">
    <property type="entry name" value="P-loop containing nucleotide triphosphate hydrolases"/>
    <property type="match status" value="3"/>
</dbReference>
<reference evidence="11 12" key="1">
    <citation type="submission" date="2013-09" db="EMBL/GenBank/DDBJ databases">
        <title>The Genome Sequence of Enterococcus faecium 10/96A.</title>
        <authorList>
            <consortium name="The Broad Institute Genome Sequencing Platform"/>
            <consortium name="The Broad Institute Genome Sequencing Center for Infectious Disease"/>
            <person name="Earl A.M."/>
            <person name="Gilmore M.S."/>
            <person name="Lebreton F."/>
            <person name="Courvalin P."/>
            <person name="Walker B."/>
            <person name="Young S.K."/>
            <person name="Zeng Q."/>
            <person name="Gargeya S."/>
            <person name="Fitzgerald M."/>
            <person name="Haas B."/>
            <person name="Abouelleil A."/>
            <person name="Alvarado L."/>
            <person name="Arachchi H.M."/>
            <person name="Berlin A.M."/>
            <person name="Chapman S.B."/>
            <person name="Dewar J."/>
            <person name="Goldberg J."/>
            <person name="Griggs A."/>
            <person name="Gujja S."/>
            <person name="Hansen M."/>
            <person name="Howarth C."/>
            <person name="Imamovic A."/>
            <person name="Larimer J."/>
            <person name="McCowan C."/>
            <person name="Murphy C."/>
            <person name="Neiman D."/>
            <person name="Pearson M."/>
            <person name="Priest M."/>
            <person name="Roberts A."/>
            <person name="Saif S."/>
            <person name="Shea T."/>
            <person name="Sisk P."/>
            <person name="Sykes S."/>
            <person name="Wortman J."/>
            <person name="Nusbaum C."/>
            <person name="Birren B."/>
        </authorList>
    </citation>
    <scope>NUCLEOTIDE SEQUENCE [LARGE SCALE GENOMIC DNA]</scope>
    <source>
        <strain evidence="11 12">10/96A</strain>
    </source>
</reference>
<accession>A0AAV3L4B9</accession>
<keyword evidence="8" id="KW-0472">Membrane</keyword>
<dbReference type="EMBL" id="AXOL01000006">
    <property type="protein sequence ID" value="ERT51698.1"/>
    <property type="molecule type" value="Genomic_DNA"/>
</dbReference>
<comment type="catalytic activity">
    <reaction evidence="8">
        <text>a quaternary ammonium(out) + ATP + H2O = a quaternary ammonium(in) + ADP + phosphate + H(+)</text>
        <dbReference type="Rhea" id="RHEA:11036"/>
        <dbReference type="ChEBI" id="CHEBI:15377"/>
        <dbReference type="ChEBI" id="CHEBI:15378"/>
        <dbReference type="ChEBI" id="CHEBI:30616"/>
        <dbReference type="ChEBI" id="CHEBI:35267"/>
        <dbReference type="ChEBI" id="CHEBI:43474"/>
        <dbReference type="ChEBI" id="CHEBI:456216"/>
    </reaction>
</comment>
<dbReference type="PANTHER" id="PTHR43117">
    <property type="entry name" value="OSMOPROTECTANT IMPORT ATP-BINDING PROTEIN OSMV"/>
    <property type="match status" value="1"/>
</dbReference>
<protein>
    <recommendedName>
        <fullName evidence="8">Quaternary amine transport ATP-binding protein</fullName>
        <ecNumber evidence="8">7.6.2.9</ecNumber>
    </recommendedName>
</protein>
<evidence type="ECO:0000256" key="1">
    <source>
        <dbReference type="ARBA" id="ARBA00005417"/>
    </source>
</evidence>
<keyword evidence="8" id="KW-1003">Cell membrane</keyword>
<feature type="domain" description="CBS" evidence="10">
    <location>
        <begin position="415"/>
        <end position="472"/>
    </location>
</feature>
<evidence type="ECO:0000256" key="6">
    <source>
        <dbReference type="ARBA" id="ARBA00023122"/>
    </source>
</evidence>
<dbReference type="GO" id="GO:0005886">
    <property type="term" value="C:plasma membrane"/>
    <property type="evidence" value="ECO:0007669"/>
    <property type="project" value="UniProtKB-SubCell"/>
</dbReference>
<dbReference type="CDD" id="cd04583">
    <property type="entry name" value="CBS_pair_ABC_OpuCA_assoc"/>
    <property type="match status" value="1"/>
</dbReference>
<dbReference type="Pfam" id="PF00005">
    <property type="entry name" value="ABC_tran"/>
    <property type="match status" value="2"/>
</dbReference>
<dbReference type="InterPro" id="IPR000644">
    <property type="entry name" value="CBS_dom"/>
</dbReference>
<comment type="subcellular location">
    <subcellularLocation>
        <location evidence="8">Cell inner membrane</location>
        <topology evidence="8">Peripheral membrane protein</topology>
    </subcellularLocation>
</comment>
<dbReference type="InterPro" id="IPR005892">
    <property type="entry name" value="Gly-betaine_transp_ATP-bd"/>
</dbReference>
<dbReference type="PANTHER" id="PTHR43117:SF3">
    <property type="entry name" value="CHOLINE TRANSPORT ATP-BINDING PROTEIN OPUBA"/>
    <property type="match status" value="1"/>
</dbReference>
<name>A0AAV3L4B9_ENTFC</name>
<proteinExistence type="inferred from homology"/>
<dbReference type="GO" id="GO:0005524">
    <property type="term" value="F:ATP binding"/>
    <property type="evidence" value="ECO:0007669"/>
    <property type="project" value="UniProtKB-UniRule"/>
</dbReference>
<comment type="similarity">
    <text evidence="1 8">Belongs to the ABC transporter superfamily.</text>
</comment>
<dbReference type="GO" id="GO:0006865">
    <property type="term" value="P:amino acid transport"/>
    <property type="evidence" value="ECO:0007669"/>
    <property type="project" value="UniProtKB-UniRule"/>
</dbReference>
<dbReference type="InterPro" id="IPR003593">
    <property type="entry name" value="AAA+_ATPase"/>
</dbReference>
<keyword evidence="4 8" id="KW-0547">Nucleotide-binding</keyword>